<dbReference type="GO" id="GO:0046872">
    <property type="term" value="F:metal ion binding"/>
    <property type="evidence" value="ECO:0007669"/>
    <property type="project" value="UniProtKB-KW"/>
</dbReference>
<keyword evidence="3 8" id="KW-0859">Xylose metabolism</keyword>
<sequence length="517" mass="56361">MMMMMASCFVTSTRLRRVFIRSVCFMMVIMAHVSMASSSPSSSSGGGGGGGDSCPASSGECLSSSLSPPFFPTVPSVVPFVGSSSSPSKTEDSKSTTTPFAFRYYDADRVVLGKTMRDWLKFSMAYWHTTRNGGDDPFGAPTRSWPWDDGSDSIANAERRLDAFFELMTKLGVNYWCFHDRDLAPPGANVKESRANLETLTKAALKAQKRANATVLWGTAQLFKEPHYAQGAGTSPSPEVFAAAAAQVRAAMDATHALGGIGYVFWGGREGYQTLLNTDMELEMRHMASLLRMAAQHKKKVGFKGTLLIEPKPQEPMKHQYDYDVATTAMFLARHGLDDGNFMINVECNHATLSGHSCFHELETARMLKLLGNLDANTGDAQTGWDTDEFLTDPREATLVMLSVIRNGGLPVGINFDAKLRRESTDPEDLAIAHISGMDALARGLLNAAAIVEGGELDAMVKARYERWTSSDVGRAVESGKATLESLEKVAEQLESAPHLPSGKQERYEQILASYVR</sequence>
<evidence type="ECO:0000256" key="2">
    <source>
        <dbReference type="ARBA" id="ARBA00011958"/>
    </source>
</evidence>
<evidence type="ECO:0000256" key="7">
    <source>
        <dbReference type="ARBA" id="ARBA00033659"/>
    </source>
</evidence>
<feature type="region of interest" description="Disordered" evidence="9">
    <location>
        <begin position="40"/>
        <end position="60"/>
    </location>
</feature>
<evidence type="ECO:0000256" key="3">
    <source>
        <dbReference type="ARBA" id="ARBA00022629"/>
    </source>
</evidence>
<reference evidence="11" key="1">
    <citation type="submission" date="2021-01" db="EMBL/GenBank/DDBJ databases">
        <authorList>
            <person name="Corre E."/>
            <person name="Pelletier E."/>
            <person name="Niang G."/>
            <person name="Scheremetjew M."/>
            <person name="Finn R."/>
            <person name="Kale V."/>
            <person name="Holt S."/>
            <person name="Cochrane G."/>
            <person name="Meng A."/>
            <person name="Brown T."/>
            <person name="Cohen L."/>
        </authorList>
    </citation>
    <scope>NUCLEOTIDE SEQUENCE</scope>
    <source>
        <strain evidence="11">RCC2336</strain>
    </source>
</reference>
<dbReference type="EC" id="5.3.1.5" evidence="2 8"/>
<keyword evidence="4 8" id="KW-0479">Metal-binding</keyword>
<dbReference type="GO" id="GO:0042732">
    <property type="term" value="P:D-xylose metabolic process"/>
    <property type="evidence" value="ECO:0007669"/>
    <property type="project" value="UniProtKB-KW"/>
</dbReference>
<keyword evidence="6 8" id="KW-0119">Carbohydrate metabolism</keyword>
<dbReference type="GO" id="GO:0009045">
    <property type="term" value="F:xylose isomerase activity"/>
    <property type="evidence" value="ECO:0007669"/>
    <property type="project" value="UniProtKB-EC"/>
</dbReference>
<dbReference type="InterPro" id="IPR013452">
    <property type="entry name" value="Xylose_isom_bac"/>
</dbReference>
<dbReference type="PRINTS" id="PR00688">
    <property type="entry name" value="XYLOSISMRASE"/>
</dbReference>
<dbReference type="EMBL" id="HBHV01001338">
    <property type="protein sequence ID" value="CAE0009238.1"/>
    <property type="molecule type" value="Transcribed_RNA"/>
</dbReference>
<comment type="similarity">
    <text evidence="1 8">Belongs to the xylose isomerase family.</text>
</comment>
<dbReference type="AlphaFoldDB" id="A0A7S2YW55"/>
<feature type="signal peptide" evidence="10">
    <location>
        <begin position="1"/>
        <end position="38"/>
    </location>
</feature>
<evidence type="ECO:0000256" key="6">
    <source>
        <dbReference type="ARBA" id="ARBA00023277"/>
    </source>
</evidence>
<accession>A0A7S2YW55</accession>
<comment type="catalytic activity">
    <reaction evidence="7 8">
        <text>alpha-D-xylose = alpha-D-xylulofuranose</text>
        <dbReference type="Rhea" id="RHEA:22816"/>
        <dbReference type="ChEBI" id="CHEBI:28518"/>
        <dbReference type="ChEBI" id="CHEBI:188998"/>
        <dbReference type="EC" id="5.3.1.5"/>
    </reaction>
</comment>
<dbReference type="NCBIfam" id="TIGR02630">
    <property type="entry name" value="xylose_isom_A"/>
    <property type="match status" value="1"/>
</dbReference>
<dbReference type="PANTHER" id="PTHR48408:SF1">
    <property type="entry name" value="XYLOSE ISOMERASE"/>
    <property type="match status" value="1"/>
</dbReference>
<gene>
    <name evidence="11" type="ORF">PPRO1316_LOCUS926</name>
</gene>
<dbReference type="PANTHER" id="PTHR48408">
    <property type="match status" value="1"/>
</dbReference>
<dbReference type="NCBIfam" id="NF003998">
    <property type="entry name" value="PRK05474.1"/>
    <property type="match status" value="1"/>
</dbReference>
<dbReference type="InterPro" id="IPR036237">
    <property type="entry name" value="Xyl_isomerase-like_sf"/>
</dbReference>
<dbReference type="InterPro" id="IPR001998">
    <property type="entry name" value="Xylose_isomerase"/>
</dbReference>
<evidence type="ECO:0000256" key="9">
    <source>
        <dbReference type="SAM" id="MobiDB-lite"/>
    </source>
</evidence>
<feature type="chain" id="PRO_5031470974" description="Xylose isomerase" evidence="10">
    <location>
        <begin position="39"/>
        <end position="517"/>
    </location>
</feature>
<keyword evidence="5 8" id="KW-0413">Isomerase</keyword>
<evidence type="ECO:0000313" key="11">
    <source>
        <dbReference type="EMBL" id="CAE0009238.1"/>
    </source>
</evidence>
<evidence type="ECO:0000256" key="4">
    <source>
        <dbReference type="ARBA" id="ARBA00022723"/>
    </source>
</evidence>
<dbReference type="PROSITE" id="PS51415">
    <property type="entry name" value="XYLOSE_ISOMERASE"/>
    <property type="match status" value="1"/>
</dbReference>
<dbReference type="SUPFAM" id="SSF51658">
    <property type="entry name" value="Xylose isomerase-like"/>
    <property type="match status" value="1"/>
</dbReference>
<evidence type="ECO:0000256" key="5">
    <source>
        <dbReference type="ARBA" id="ARBA00023235"/>
    </source>
</evidence>
<keyword evidence="10" id="KW-0732">Signal</keyword>
<evidence type="ECO:0000256" key="1">
    <source>
        <dbReference type="ARBA" id="ARBA00005765"/>
    </source>
</evidence>
<protein>
    <recommendedName>
        <fullName evidence="2 8">Xylose isomerase</fullName>
        <ecNumber evidence="2 8">5.3.1.5</ecNumber>
    </recommendedName>
</protein>
<dbReference type="HAMAP" id="MF_00455">
    <property type="entry name" value="Xylose_isom_A"/>
    <property type="match status" value="1"/>
</dbReference>
<evidence type="ECO:0000256" key="8">
    <source>
        <dbReference type="RuleBase" id="RU000609"/>
    </source>
</evidence>
<evidence type="ECO:0000256" key="10">
    <source>
        <dbReference type="SAM" id="SignalP"/>
    </source>
</evidence>
<name>A0A7S2YW55_9CHLO</name>
<dbReference type="Gene3D" id="3.20.20.150">
    <property type="entry name" value="Divalent-metal-dependent TIM barrel enzymes"/>
    <property type="match status" value="1"/>
</dbReference>
<proteinExistence type="inferred from homology"/>
<organism evidence="11">
    <name type="scientific">Pycnococcus provasolii</name>
    <dbReference type="NCBI Taxonomy" id="41880"/>
    <lineage>
        <taxon>Eukaryota</taxon>
        <taxon>Viridiplantae</taxon>
        <taxon>Chlorophyta</taxon>
        <taxon>Pseudoscourfieldiophyceae</taxon>
        <taxon>Pseudoscourfieldiales</taxon>
        <taxon>Pycnococcaceae</taxon>
        <taxon>Pycnococcus</taxon>
    </lineage>
</organism>